<evidence type="ECO:0000256" key="1">
    <source>
        <dbReference type="SAM" id="MobiDB-lite"/>
    </source>
</evidence>
<feature type="region of interest" description="Disordered" evidence="1">
    <location>
        <begin position="1"/>
        <end position="36"/>
    </location>
</feature>
<reference evidence="2" key="1">
    <citation type="journal article" date="2021" name="bioRxiv">
        <title>Whole Genome Assembly and Annotation of Northern Wild Rice, Zizania palustris L., Supports a Whole Genome Duplication in the Zizania Genus.</title>
        <authorList>
            <person name="Haas M."/>
            <person name="Kono T."/>
            <person name="Macchietto M."/>
            <person name="Millas R."/>
            <person name="McGilp L."/>
            <person name="Shao M."/>
            <person name="Duquette J."/>
            <person name="Hirsch C.N."/>
            <person name="Kimball J."/>
        </authorList>
    </citation>
    <scope>NUCLEOTIDE SEQUENCE</scope>
    <source>
        <tissue evidence="2">Fresh leaf tissue</tissue>
    </source>
</reference>
<evidence type="ECO:0000313" key="2">
    <source>
        <dbReference type="EMBL" id="KAG8068557.1"/>
    </source>
</evidence>
<name>A0A8J5SPE8_ZIZPA</name>
<protein>
    <submittedName>
        <fullName evidence="2">Uncharacterized protein</fullName>
    </submittedName>
</protein>
<dbReference type="Proteomes" id="UP000729402">
    <property type="component" value="Unassembled WGS sequence"/>
</dbReference>
<proteinExistence type="predicted"/>
<accession>A0A8J5SPE8</accession>
<dbReference type="EMBL" id="JAAALK010000284">
    <property type="protein sequence ID" value="KAG8068557.1"/>
    <property type="molecule type" value="Genomic_DNA"/>
</dbReference>
<sequence>MRVAYPTLEPTLRSLEGPSSSPFSFPNPPNPDGKVQSLRLPESCFVQSLIDPRQAPVSWIGVAGNSLRWKPSY</sequence>
<dbReference type="AlphaFoldDB" id="A0A8J5SPE8"/>
<evidence type="ECO:0000313" key="3">
    <source>
        <dbReference type="Proteomes" id="UP000729402"/>
    </source>
</evidence>
<keyword evidence="3" id="KW-1185">Reference proteome</keyword>
<comment type="caution">
    <text evidence="2">The sequence shown here is derived from an EMBL/GenBank/DDBJ whole genome shotgun (WGS) entry which is preliminary data.</text>
</comment>
<reference evidence="2" key="2">
    <citation type="submission" date="2021-02" db="EMBL/GenBank/DDBJ databases">
        <authorList>
            <person name="Kimball J.A."/>
            <person name="Haas M.W."/>
            <person name="Macchietto M."/>
            <person name="Kono T."/>
            <person name="Duquette J."/>
            <person name="Shao M."/>
        </authorList>
    </citation>
    <scope>NUCLEOTIDE SEQUENCE</scope>
    <source>
        <tissue evidence="2">Fresh leaf tissue</tissue>
    </source>
</reference>
<organism evidence="2 3">
    <name type="scientific">Zizania palustris</name>
    <name type="common">Northern wild rice</name>
    <dbReference type="NCBI Taxonomy" id="103762"/>
    <lineage>
        <taxon>Eukaryota</taxon>
        <taxon>Viridiplantae</taxon>
        <taxon>Streptophyta</taxon>
        <taxon>Embryophyta</taxon>
        <taxon>Tracheophyta</taxon>
        <taxon>Spermatophyta</taxon>
        <taxon>Magnoliopsida</taxon>
        <taxon>Liliopsida</taxon>
        <taxon>Poales</taxon>
        <taxon>Poaceae</taxon>
        <taxon>BOP clade</taxon>
        <taxon>Oryzoideae</taxon>
        <taxon>Oryzeae</taxon>
        <taxon>Zizaniinae</taxon>
        <taxon>Zizania</taxon>
    </lineage>
</organism>
<gene>
    <name evidence="2" type="ORF">GUJ93_ZPchr0005g15279</name>
</gene>